<dbReference type="RefSeq" id="WP_193123324.1">
    <property type="nucleotide sequence ID" value="NZ_JADBGI010000017.1"/>
</dbReference>
<dbReference type="EMBL" id="JADBGI010000017">
    <property type="protein sequence ID" value="MBE3000714.1"/>
    <property type="molecule type" value="Genomic_DNA"/>
</dbReference>
<accession>A0ABR9PA46</accession>
<keyword evidence="4" id="KW-1185">Reference proteome</keyword>
<feature type="chain" id="PRO_5047288739" description="Secreted protein" evidence="2">
    <location>
        <begin position="41"/>
        <end position="189"/>
    </location>
</feature>
<protein>
    <recommendedName>
        <fullName evidence="5">Secreted protein</fullName>
    </recommendedName>
</protein>
<evidence type="ECO:0000256" key="1">
    <source>
        <dbReference type="SAM" id="MobiDB-lite"/>
    </source>
</evidence>
<evidence type="ECO:0000313" key="4">
    <source>
        <dbReference type="Proteomes" id="UP000806528"/>
    </source>
</evidence>
<evidence type="ECO:0000313" key="3">
    <source>
        <dbReference type="EMBL" id="MBE3000714.1"/>
    </source>
</evidence>
<feature type="signal peptide" evidence="2">
    <location>
        <begin position="1"/>
        <end position="40"/>
    </location>
</feature>
<keyword evidence="2" id="KW-0732">Signal</keyword>
<comment type="caution">
    <text evidence="3">The sequence shown here is derived from an EMBL/GenBank/DDBJ whole genome shotgun (WGS) entry which is preliminary data.</text>
</comment>
<evidence type="ECO:0008006" key="5">
    <source>
        <dbReference type="Google" id="ProtNLM"/>
    </source>
</evidence>
<gene>
    <name evidence="3" type="ORF">IDM40_18720</name>
</gene>
<feature type="region of interest" description="Disordered" evidence="1">
    <location>
        <begin position="39"/>
        <end position="62"/>
    </location>
</feature>
<reference evidence="3 4" key="1">
    <citation type="submission" date="2020-09" db="EMBL/GenBank/DDBJ databases">
        <title>Diversity and distribution of actinomycetes associated with coral in the coast of Hainan.</title>
        <authorList>
            <person name="Li F."/>
        </authorList>
    </citation>
    <scope>NUCLEOTIDE SEQUENCE [LARGE SCALE GENOMIC DNA]</scope>
    <source>
        <strain evidence="3 4">HNM0947</strain>
    </source>
</reference>
<name>A0ABR9PA46_9ACTN</name>
<organism evidence="3 4">
    <name type="scientific">Nocardiopsis coralli</name>
    <dbReference type="NCBI Taxonomy" id="2772213"/>
    <lineage>
        <taxon>Bacteria</taxon>
        <taxon>Bacillati</taxon>
        <taxon>Actinomycetota</taxon>
        <taxon>Actinomycetes</taxon>
        <taxon>Streptosporangiales</taxon>
        <taxon>Nocardiopsidaceae</taxon>
        <taxon>Nocardiopsis</taxon>
    </lineage>
</organism>
<proteinExistence type="predicted"/>
<evidence type="ECO:0000256" key="2">
    <source>
        <dbReference type="SAM" id="SignalP"/>
    </source>
</evidence>
<sequence length="189" mass="19686">MSTQQTPRQESVQGPRPTRTLVLGTAAALALALVPVSAGATESDAPSSADLEVLGSSEGTGEDTADMVAEVNEVSRHPSGGFVSVVYSISNNGTDGVHMGTTLDSDGDYSSSALAGVTLADQGGATRYHPLMNAETECICTVTHGNSAENRIDPNETYTYWALYKVPDEVESVDVEIPEFGEITDVAMG</sequence>
<dbReference type="Proteomes" id="UP000806528">
    <property type="component" value="Unassembled WGS sequence"/>
</dbReference>